<evidence type="ECO:0000313" key="3">
    <source>
        <dbReference type="Proteomes" id="UP001370490"/>
    </source>
</evidence>
<dbReference type="AlphaFoldDB" id="A0AAN8VMP1"/>
<evidence type="ECO:0000313" key="2">
    <source>
        <dbReference type="EMBL" id="KAK6934534.1"/>
    </source>
</evidence>
<dbReference type="Proteomes" id="UP001370490">
    <property type="component" value="Unassembled WGS sequence"/>
</dbReference>
<accession>A0AAN8VMP1</accession>
<name>A0AAN8VMP1_9MAGN</name>
<evidence type="ECO:0000256" key="1">
    <source>
        <dbReference type="SAM" id="MobiDB-lite"/>
    </source>
</evidence>
<sequence>MGPDHPHYSQTSELEERQTADHLNCTTWSGAGPGLMDAATKGALQAGWRMDSHKFPSLSSIRTLQVFLGKEARFGRCCCKKFSTDGTAVVALPSGIGALD</sequence>
<dbReference type="Gene3D" id="3.40.50.450">
    <property type="match status" value="1"/>
</dbReference>
<organism evidence="2 3">
    <name type="scientific">Dillenia turbinata</name>
    <dbReference type="NCBI Taxonomy" id="194707"/>
    <lineage>
        <taxon>Eukaryota</taxon>
        <taxon>Viridiplantae</taxon>
        <taxon>Streptophyta</taxon>
        <taxon>Embryophyta</taxon>
        <taxon>Tracheophyta</taxon>
        <taxon>Spermatophyta</taxon>
        <taxon>Magnoliopsida</taxon>
        <taxon>eudicotyledons</taxon>
        <taxon>Gunneridae</taxon>
        <taxon>Pentapetalae</taxon>
        <taxon>Dilleniales</taxon>
        <taxon>Dilleniaceae</taxon>
        <taxon>Dillenia</taxon>
    </lineage>
</organism>
<dbReference type="EMBL" id="JBAMMX010000008">
    <property type="protein sequence ID" value="KAK6934534.1"/>
    <property type="molecule type" value="Genomic_DNA"/>
</dbReference>
<feature type="region of interest" description="Disordered" evidence="1">
    <location>
        <begin position="1"/>
        <end position="33"/>
    </location>
</feature>
<proteinExistence type="predicted"/>
<protein>
    <submittedName>
        <fullName evidence="2">Uncharacterized protein</fullName>
    </submittedName>
</protein>
<keyword evidence="3" id="KW-1185">Reference proteome</keyword>
<reference evidence="2 3" key="1">
    <citation type="submission" date="2023-12" db="EMBL/GenBank/DDBJ databases">
        <title>A high-quality genome assembly for Dillenia turbinata (Dilleniales).</title>
        <authorList>
            <person name="Chanderbali A."/>
        </authorList>
    </citation>
    <scope>NUCLEOTIDE SEQUENCE [LARGE SCALE GENOMIC DNA]</scope>
    <source>
        <strain evidence="2">LSX21</strain>
        <tissue evidence="2">Leaf</tissue>
    </source>
</reference>
<dbReference type="SUPFAM" id="SSF102405">
    <property type="entry name" value="MCP/YpsA-like"/>
    <property type="match status" value="1"/>
</dbReference>
<gene>
    <name evidence="2" type="ORF">RJ641_034689</name>
</gene>
<comment type="caution">
    <text evidence="2">The sequence shown here is derived from an EMBL/GenBank/DDBJ whole genome shotgun (WGS) entry which is preliminary data.</text>
</comment>